<protein>
    <recommendedName>
        <fullName evidence="4">DDE Tnp4 domain-containing protein</fullName>
    </recommendedName>
</protein>
<evidence type="ECO:0000256" key="1">
    <source>
        <dbReference type="ARBA" id="ARBA00001968"/>
    </source>
</evidence>
<reference evidence="5" key="2">
    <citation type="submission" date="2017-10" db="EMBL/GenBank/DDBJ databases">
        <title>Ladona fulva Genome sequencing and assembly.</title>
        <authorList>
            <person name="Murali S."/>
            <person name="Richards S."/>
            <person name="Bandaranaike D."/>
            <person name="Bellair M."/>
            <person name="Blankenburg K."/>
            <person name="Chao H."/>
            <person name="Dinh H."/>
            <person name="Doddapaneni H."/>
            <person name="Dugan-Rocha S."/>
            <person name="Elkadiri S."/>
            <person name="Gnanaolivu R."/>
            <person name="Hernandez B."/>
            <person name="Skinner E."/>
            <person name="Javaid M."/>
            <person name="Lee S."/>
            <person name="Li M."/>
            <person name="Ming W."/>
            <person name="Munidasa M."/>
            <person name="Muniz J."/>
            <person name="Nguyen L."/>
            <person name="Hughes D."/>
            <person name="Osuji N."/>
            <person name="Pu L.-L."/>
            <person name="Puazo M."/>
            <person name="Qu C."/>
            <person name="Quiroz J."/>
            <person name="Raj R."/>
            <person name="Weissenberger G."/>
            <person name="Xin Y."/>
            <person name="Zou X."/>
            <person name="Han Y."/>
            <person name="Worley K."/>
            <person name="Muzny D."/>
            <person name="Gibbs R."/>
        </authorList>
    </citation>
    <scope>NUCLEOTIDE SEQUENCE</scope>
    <source>
        <strain evidence="5">Sampled in the wild</strain>
    </source>
</reference>
<comment type="caution">
    <text evidence="5">The sequence shown here is derived from an EMBL/GenBank/DDBJ whole genome shotgun (WGS) entry which is preliminary data.</text>
</comment>
<feature type="region of interest" description="Disordered" evidence="3">
    <location>
        <begin position="78"/>
        <end position="131"/>
    </location>
</feature>
<dbReference type="Pfam" id="PF13359">
    <property type="entry name" value="DDE_Tnp_4"/>
    <property type="match status" value="1"/>
</dbReference>
<feature type="compositionally biased region" description="Polar residues" evidence="3">
    <location>
        <begin position="114"/>
        <end position="131"/>
    </location>
</feature>
<accession>A0A8K0P2F9</accession>
<dbReference type="Proteomes" id="UP000792457">
    <property type="component" value="Unassembled WGS sequence"/>
</dbReference>
<evidence type="ECO:0000259" key="4">
    <source>
        <dbReference type="Pfam" id="PF13359"/>
    </source>
</evidence>
<feature type="domain" description="DDE Tnp4" evidence="4">
    <location>
        <begin position="1"/>
        <end position="67"/>
    </location>
</feature>
<sequence length="131" mass="13665">MDGKHIWIKCPPKSGSEYFNYKSYFSTVLMACADADSLFIIVSVGDVGRNTDSCVLKYSSFFEALHSAGNCSAPVAVPKGASGSGSGSSGSLGKEYEPLSSPLSGDGHHRVSPASPNTPTKNSGQQNIESI</sequence>
<evidence type="ECO:0000256" key="2">
    <source>
        <dbReference type="ARBA" id="ARBA00022723"/>
    </source>
</evidence>
<name>A0A8K0P2F9_LADFU</name>
<keyword evidence="6" id="KW-1185">Reference proteome</keyword>
<keyword evidence="2" id="KW-0479">Metal-binding</keyword>
<dbReference type="OrthoDB" id="6741510at2759"/>
<evidence type="ECO:0000313" key="6">
    <source>
        <dbReference type="Proteomes" id="UP000792457"/>
    </source>
</evidence>
<dbReference type="AlphaFoldDB" id="A0A8K0P2F9"/>
<dbReference type="InterPro" id="IPR027806">
    <property type="entry name" value="HARBI1_dom"/>
</dbReference>
<evidence type="ECO:0000256" key="3">
    <source>
        <dbReference type="SAM" id="MobiDB-lite"/>
    </source>
</evidence>
<gene>
    <name evidence="5" type="ORF">J437_LFUL008454</name>
</gene>
<dbReference type="GO" id="GO:0046872">
    <property type="term" value="F:metal ion binding"/>
    <property type="evidence" value="ECO:0007669"/>
    <property type="project" value="UniProtKB-KW"/>
</dbReference>
<comment type="cofactor">
    <cofactor evidence="1">
        <name>a divalent metal cation</name>
        <dbReference type="ChEBI" id="CHEBI:60240"/>
    </cofactor>
</comment>
<proteinExistence type="predicted"/>
<reference evidence="5" key="1">
    <citation type="submission" date="2013-04" db="EMBL/GenBank/DDBJ databases">
        <authorList>
            <person name="Qu J."/>
            <person name="Murali S.C."/>
            <person name="Bandaranaike D."/>
            <person name="Bellair M."/>
            <person name="Blankenburg K."/>
            <person name="Chao H."/>
            <person name="Dinh H."/>
            <person name="Doddapaneni H."/>
            <person name="Downs B."/>
            <person name="Dugan-Rocha S."/>
            <person name="Elkadiri S."/>
            <person name="Gnanaolivu R.D."/>
            <person name="Hernandez B."/>
            <person name="Javaid M."/>
            <person name="Jayaseelan J.C."/>
            <person name="Lee S."/>
            <person name="Li M."/>
            <person name="Ming W."/>
            <person name="Munidasa M."/>
            <person name="Muniz J."/>
            <person name="Nguyen L."/>
            <person name="Ongeri F."/>
            <person name="Osuji N."/>
            <person name="Pu L.-L."/>
            <person name="Puazo M."/>
            <person name="Qu C."/>
            <person name="Quiroz J."/>
            <person name="Raj R."/>
            <person name="Weissenberger G."/>
            <person name="Xin Y."/>
            <person name="Zou X."/>
            <person name="Han Y."/>
            <person name="Richards S."/>
            <person name="Worley K."/>
            <person name="Muzny D."/>
            <person name="Gibbs R."/>
        </authorList>
    </citation>
    <scope>NUCLEOTIDE SEQUENCE</scope>
    <source>
        <strain evidence="5">Sampled in the wild</strain>
    </source>
</reference>
<organism evidence="5 6">
    <name type="scientific">Ladona fulva</name>
    <name type="common">Scarce chaser dragonfly</name>
    <name type="synonym">Libellula fulva</name>
    <dbReference type="NCBI Taxonomy" id="123851"/>
    <lineage>
        <taxon>Eukaryota</taxon>
        <taxon>Metazoa</taxon>
        <taxon>Ecdysozoa</taxon>
        <taxon>Arthropoda</taxon>
        <taxon>Hexapoda</taxon>
        <taxon>Insecta</taxon>
        <taxon>Pterygota</taxon>
        <taxon>Palaeoptera</taxon>
        <taxon>Odonata</taxon>
        <taxon>Epiprocta</taxon>
        <taxon>Anisoptera</taxon>
        <taxon>Libelluloidea</taxon>
        <taxon>Libellulidae</taxon>
        <taxon>Ladona</taxon>
    </lineage>
</organism>
<dbReference type="EMBL" id="KZ308458">
    <property type="protein sequence ID" value="KAG8230013.1"/>
    <property type="molecule type" value="Genomic_DNA"/>
</dbReference>
<evidence type="ECO:0000313" key="5">
    <source>
        <dbReference type="EMBL" id="KAG8230013.1"/>
    </source>
</evidence>